<keyword evidence="3" id="KW-1185">Reference proteome</keyword>
<dbReference type="EMBL" id="JARBHA010000002">
    <property type="protein sequence ID" value="KAJ9707631.1"/>
    <property type="molecule type" value="Genomic_DNA"/>
</dbReference>
<dbReference type="AlphaFoldDB" id="A0AA39AHA3"/>
<keyword evidence="1" id="KW-0175">Coiled coil</keyword>
<organism evidence="2 3">
    <name type="scientific">Vitis rotundifolia</name>
    <name type="common">Muscadine grape</name>
    <dbReference type="NCBI Taxonomy" id="103349"/>
    <lineage>
        <taxon>Eukaryota</taxon>
        <taxon>Viridiplantae</taxon>
        <taxon>Streptophyta</taxon>
        <taxon>Embryophyta</taxon>
        <taxon>Tracheophyta</taxon>
        <taxon>Spermatophyta</taxon>
        <taxon>Magnoliopsida</taxon>
        <taxon>eudicotyledons</taxon>
        <taxon>Gunneridae</taxon>
        <taxon>Pentapetalae</taxon>
        <taxon>rosids</taxon>
        <taxon>Vitales</taxon>
        <taxon>Vitaceae</taxon>
        <taxon>Viteae</taxon>
        <taxon>Vitis</taxon>
    </lineage>
</organism>
<name>A0AA39AHA3_VITRO</name>
<accession>A0AA39AHA3</accession>
<comment type="caution">
    <text evidence="2">The sequence shown here is derived from an EMBL/GenBank/DDBJ whole genome shotgun (WGS) entry which is preliminary data.</text>
</comment>
<dbReference type="Proteomes" id="UP001168098">
    <property type="component" value="Unassembled WGS sequence"/>
</dbReference>
<evidence type="ECO:0000313" key="3">
    <source>
        <dbReference type="Proteomes" id="UP001168098"/>
    </source>
</evidence>
<dbReference type="Gene3D" id="1.20.1270.60">
    <property type="entry name" value="Arfaptin homology (AH) domain/BAR domain"/>
    <property type="match status" value="1"/>
</dbReference>
<feature type="coiled-coil region" evidence="1">
    <location>
        <begin position="145"/>
        <end position="206"/>
    </location>
</feature>
<evidence type="ECO:0000313" key="2">
    <source>
        <dbReference type="EMBL" id="KAJ9707631.1"/>
    </source>
</evidence>
<sequence length="270" mass="30607">MEAIRKQASKLREQVARQQQAVLKQLGHFGIEPVVVDEAEQMQLQNLYNSTRAAKHFQKDIVRGIEGFVSTSSKQMEIVRRMAEDCCKYGTENQSTGSPLARAALYFGNSHSSMEKERETLLGVLCDQVSEPLRVLITGAPLEDARHLTHRYDRLRQEVESQAADVLRRQAKFRDPATSAESSMKLQSAEAKLSELKNAMMVLGREATAAMLSVEAQQQRITFQRLLTMVEAERSYHQSVLATLEKLYDEVCNHTSCFVFILRQIMYCSS</sequence>
<protein>
    <submittedName>
        <fullName evidence="2">Uncharacterized protein</fullName>
    </submittedName>
</protein>
<evidence type="ECO:0000256" key="1">
    <source>
        <dbReference type="SAM" id="Coils"/>
    </source>
</evidence>
<gene>
    <name evidence="2" type="ORF">PVL29_002596</name>
</gene>
<dbReference type="InterPro" id="IPR027267">
    <property type="entry name" value="AH/BAR_dom_sf"/>
</dbReference>
<dbReference type="SUPFAM" id="SSF103657">
    <property type="entry name" value="BAR/IMD domain-like"/>
    <property type="match status" value="1"/>
</dbReference>
<reference evidence="2 3" key="1">
    <citation type="journal article" date="2023" name="BMC Biotechnol.">
        <title>Vitis rotundifolia cv Carlos genome sequencing.</title>
        <authorList>
            <person name="Huff M."/>
            <person name="Hulse-Kemp A."/>
            <person name="Scheffler B."/>
            <person name="Youngblood R."/>
            <person name="Simpson S."/>
            <person name="Babiker E."/>
            <person name="Staton M."/>
        </authorList>
    </citation>
    <scope>NUCLEOTIDE SEQUENCE [LARGE SCALE GENOMIC DNA]</scope>
    <source>
        <tissue evidence="2">Leaf</tissue>
    </source>
</reference>
<proteinExistence type="predicted"/>